<feature type="transmembrane region" description="Helical" evidence="5">
    <location>
        <begin position="440"/>
        <end position="458"/>
    </location>
</feature>
<evidence type="ECO:0000256" key="3">
    <source>
        <dbReference type="ARBA" id="ARBA00022989"/>
    </source>
</evidence>
<feature type="transmembrane region" description="Helical" evidence="5">
    <location>
        <begin position="410"/>
        <end position="428"/>
    </location>
</feature>
<dbReference type="PANTHER" id="PTHR37422:SF13">
    <property type="entry name" value="LIPOPOLYSACCHARIDE BIOSYNTHESIS PROTEIN PA4999-RELATED"/>
    <property type="match status" value="1"/>
</dbReference>
<dbReference type="GO" id="GO:0016020">
    <property type="term" value="C:membrane"/>
    <property type="evidence" value="ECO:0007669"/>
    <property type="project" value="UniProtKB-SubCell"/>
</dbReference>
<dbReference type="InterPro" id="IPR051533">
    <property type="entry name" value="WaaL-like"/>
</dbReference>
<comment type="subcellular location">
    <subcellularLocation>
        <location evidence="1">Membrane</location>
        <topology evidence="1">Multi-pass membrane protein</topology>
    </subcellularLocation>
</comment>
<feature type="transmembrane region" description="Helical" evidence="5">
    <location>
        <begin position="268"/>
        <end position="287"/>
    </location>
</feature>
<feature type="transmembrane region" description="Helical" evidence="5">
    <location>
        <begin position="12"/>
        <end position="28"/>
    </location>
</feature>
<evidence type="ECO:0000313" key="7">
    <source>
        <dbReference type="EMBL" id="PKD44607.1"/>
    </source>
</evidence>
<feature type="transmembrane region" description="Helical" evidence="5">
    <location>
        <begin position="223"/>
        <end position="239"/>
    </location>
</feature>
<feature type="transmembrane region" description="Helical" evidence="5">
    <location>
        <begin position="109"/>
        <end position="126"/>
    </location>
</feature>
<feature type="transmembrane region" description="Helical" evidence="5">
    <location>
        <begin position="245"/>
        <end position="261"/>
    </location>
</feature>
<dbReference type="AlphaFoldDB" id="A0A2N0VK77"/>
<keyword evidence="8" id="KW-1185">Reference proteome</keyword>
<feature type="transmembrane region" description="Helical" evidence="5">
    <location>
        <begin position="135"/>
        <end position="156"/>
    </location>
</feature>
<dbReference type="Proteomes" id="UP000233398">
    <property type="component" value="Unassembled WGS sequence"/>
</dbReference>
<sequence>MRGFFLSMKKVSIIICTVFLIFGTYPHLSDFSLYDSKRILQLAVLTIIGLFFCVIGIVSKRSYINFTINNLKFKNRILGLNFVLVVLLFSTSVSILLSNYPEKAVVDVLFHLILLLLAYLVSSTFLKEHYWLGKVIYITALSYVGLYIVLFIGNYISSFLNPLISVWPNNVDYSIDIGDISMLGKEVLFFVNRRFFNHTQTWTFPLIIGLFVFFKRSKDYKNFTPLIFIIISLWWMMLFQSGGRGTTLSIFVAAAFLWAFSRKDFTPFVRPLIVSSLAGWGLKYLLFDLPFSGSGQAVLRTQNNRTFRWEGALEVWWENPFFGIGPGHYGEIGPTQFVGHPHNYYLQILSEWGVFAFICISILFFVAASFAWKKFEETKPGSTNRLNFLVMSWVFIAACCHAFFSGVMHTPLSQMWLVLILAWFIGYYKREYNYKFKTDRVPVMAYVISLAIVLYIVIPDVLTLSDMYQAYAEQYPGQSLYPRFWGQGLFPVE</sequence>
<keyword evidence="4 5" id="KW-0472">Membrane</keyword>
<dbReference type="Pfam" id="PF04932">
    <property type="entry name" value="Wzy_C"/>
    <property type="match status" value="1"/>
</dbReference>
<reference evidence="7 8" key="1">
    <citation type="submission" date="2017-11" db="EMBL/GenBank/DDBJ databases">
        <title>Rhodohalobacter 15182 sp. nov., isolated from a salt lake.</title>
        <authorList>
            <person name="Han S."/>
        </authorList>
    </citation>
    <scope>NUCLEOTIDE SEQUENCE [LARGE SCALE GENOMIC DNA]</scope>
    <source>
        <strain evidence="7 8">15182</strain>
    </source>
</reference>
<feature type="domain" description="O-antigen ligase-related" evidence="6">
    <location>
        <begin position="233"/>
        <end position="360"/>
    </location>
</feature>
<feature type="transmembrane region" description="Helical" evidence="5">
    <location>
        <begin position="40"/>
        <end position="58"/>
    </location>
</feature>
<evidence type="ECO:0000256" key="2">
    <source>
        <dbReference type="ARBA" id="ARBA00022692"/>
    </source>
</evidence>
<comment type="caution">
    <text evidence="7">The sequence shown here is derived from an EMBL/GenBank/DDBJ whole genome shotgun (WGS) entry which is preliminary data.</text>
</comment>
<feature type="transmembrane region" description="Helical" evidence="5">
    <location>
        <begin position="78"/>
        <end position="97"/>
    </location>
</feature>
<protein>
    <recommendedName>
        <fullName evidence="6">O-antigen ligase-related domain-containing protein</fullName>
    </recommendedName>
</protein>
<evidence type="ECO:0000313" key="8">
    <source>
        <dbReference type="Proteomes" id="UP000233398"/>
    </source>
</evidence>
<dbReference type="PANTHER" id="PTHR37422">
    <property type="entry name" value="TEICHURONIC ACID BIOSYNTHESIS PROTEIN TUAE"/>
    <property type="match status" value="1"/>
</dbReference>
<feature type="transmembrane region" description="Helical" evidence="5">
    <location>
        <begin position="352"/>
        <end position="372"/>
    </location>
</feature>
<gene>
    <name evidence="7" type="ORF">CWD77_03850</name>
</gene>
<feature type="transmembrane region" description="Helical" evidence="5">
    <location>
        <begin position="195"/>
        <end position="214"/>
    </location>
</feature>
<evidence type="ECO:0000259" key="6">
    <source>
        <dbReference type="Pfam" id="PF04932"/>
    </source>
</evidence>
<dbReference type="InterPro" id="IPR007016">
    <property type="entry name" value="O-antigen_ligase-rel_domated"/>
</dbReference>
<evidence type="ECO:0000256" key="4">
    <source>
        <dbReference type="ARBA" id="ARBA00023136"/>
    </source>
</evidence>
<evidence type="ECO:0000256" key="1">
    <source>
        <dbReference type="ARBA" id="ARBA00004141"/>
    </source>
</evidence>
<keyword evidence="3 5" id="KW-1133">Transmembrane helix</keyword>
<evidence type="ECO:0000256" key="5">
    <source>
        <dbReference type="SAM" id="Phobius"/>
    </source>
</evidence>
<organism evidence="7 8">
    <name type="scientific">Rhodohalobacter barkolensis</name>
    <dbReference type="NCBI Taxonomy" id="2053187"/>
    <lineage>
        <taxon>Bacteria</taxon>
        <taxon>Pseudomonadati</taxon>
        <taxon>Balneolota</taxon>
        <taxon>Balneolia</taxon>
        <taxon>Balneolales</taxon>
        <taxon>Balneolaceae</taxon>
        <taxon>Rhodohalobacter</taxon>
    </lineage>
</organism>
<dbReference type="EMBL" id="PISP01000001">
    <property type="protein sequence ID" value="PKD44607.1"/>
    <property type="molecule type" value="Genomic_DNA"/>
</dbReference>
<name>A0A2N0VK77_9BACT</name>
<feature type="transmembrane region" description="Helical" evidence="5">
    <location>
        <begin position="384"/>
        <end position="404"/>
    </location>
</feature>
<proteinExistence type="predicted"/>
<keyword evidence="2 5" id="KW-0812">Transmembrane</keyword>
<accession>A0A2N0VK77</accession>